<keyword evidence="2" id="KW-0472">Membrane</keyword>
<feature type="transmembrane region" description="Helical" evidence="2">
    <location>
        <begin position="104"/>
        <end position="122"/>
    </location>
</feature>
<accession>A0A6C0FBC2</accession>
<organism evidence="4">
    <name type="scientific">viral metagenome</name>
    <dbReference type="NCBI Taxonomy" id="1070528"/>
    <lineage>
        <taxon>unclassified sequences</taxon>
        <taxon>metagenomes</taxon>
        <taxon>organismal metagenomes</taxon>
    </lineage>
</organism>
<feature type="region of interest" description="Disordered" evidence="1">
    <location>
        <begin position="1"/>
        <end position="22"/>
    </location>
</feature>
<sequence>MKDFMQSTNVEYKEDNKKEKEEHVENFADIQDSIQQQEKMEKDIKKKDKIPFWSEDPNILFQQKYIFEFYPVNSMSYEQKLNSITRLVLLLILLSYIYSGNIRILVIGIVTVFAIFLMHYFHNKEKEKRESKRIVESAKEGFESPALDYLRENNLPVPDDVFEQPDSSNPFNNVLVTDYDYNPNKKPAPPAFNKDVEEDILTQAKKLVSDANPDHPDIANKLFSDMGSNYNLEQSLRPFHSNPSTTIPNDQGAFAEFCYGSMISCKEGNDFACARNLARHIN</sequence>
<evidence type="ECO:0000256" key="2">
    <source>
        <dbReference type="SAM" id="Phobius"/>
    </source>
</evidence>
<proteinExistence type="predicted"/>
<protein>
    <recommendedName>
        <fullName evidence="3">Minor capsid protein P9 transmembrane helices domain-containing protein</fullName>
    </recommendedName>
</protein>
<feature type="compositionally biased region" description="Polar residues" evidence="1">
    <location>
        <begin position="1"/>
        <end position="10"/>
    </location>
</feature>
<dbReference type="AlphaFoldDB" id="A0A6C0FBC2"/>
<feature type="compositionally biased region" description="Basic and acidic residues" evidence="1">
    <location>
        <begin position="11"/>
        <end position="22"/>
    </location>
</feature>
<evidence type="ECO:0000259" key="3">
    <source>
        <dbReference type="Pfam" id="PF19066"/>
    </source>
</evidence>
<feature type="transmembrane region" description="Helical" evidence="2">
    <location>
        <begin position="81"/>
        <end position="98"/>
    </location>
</feature>
<evidence type="ECO:0000313" key="4">
    <source>
        <dbReference type="EMBL" id="QHT38151.1"/>
    </source>
</evidence>
<name>A0A6C0FBC2_9ZZZZ</name>
<evidence type="ECO:0000256" key="1">
    <source>
        <dbReference type="SAM" id="MobiDB-lite"/>
    </source>
</evidence>
<dbReference type="InterPro" id="IPR043915">
    <property type="entry name" value="P9_TM"/>
</dbReference>
<dbReference type="EMBL" id="MN738826">
    <property type="protein sequence ID" value="QHT38151.1"/>
    <property type="molecule type" value="Genomic_DNA"/>
</dbReference>
<reference evidence="4" key="1">
    <citation type="journal article" date="2020" name="Nature">
        <title>Giant virus diversity and host interactions through global metagenomics.</title>
        <authorList>
            <person name="Schulz F."/>
            <person name="Roux S."/>
            <person name="Paez-Espino D."/>
            <person name="Jungbluth S."/>
            <person name="Walsh D.A."/>
            <person name="Denef V.J."/>
            <person name="McMahon K.D."/>
            <person name="Konstantinidis K.T."/>
            <person name="Eloe-Fadrosh E.A."/>
            <person name="Kyrpides N.C."/>
            <person name="Woyke T."/>
        </authorList>
    </citation>
    <scope>NUCLEOTIDE SEQUENCE</scope>
    <source>
        <strain evidence="4">GVMAG-S-ERX556049-19</strain>
    </source>
</reference>
<keyword evidence="2" id="KW-0812">Transmembrane</keyword>
<dbReference type="Pfam" id="PF19066">
    <property type="entry name" value="P9_TM"/>
    <property type="match status" value="1"/>
</dbReference>
<keyword evidence="2" id="KW-1133">Transmembrane helix</keyword>
<feature type="domain" description="Minor capsid protein P9 transmembrane helices" evidence="3">
    <location>
        <begin position="52"/>
        <end position="118"/>
    </location>
</feature>